<name>M3DEZ3_SPHMS</name>
<sequence>MYNAVLLYHIHSLRSIYDDLQALSLIDICCCRVVDPGRYLCAFVLMLNSCCTAPL</sequence>
<reference evidence="1 2" key="1">
    <citation type="journal article" date="2012" name="PLoS Pathog.">
        <title>Diverse lifestyles and strategies of plant pathogenesis encoded in the genomes of eighteen Dothideomycetes fungi.</title>
        <authorList>
            <person name="Ohm R.A."/>
            <person name="Feau N."/>
            <person name="Henrissat B."/>
            <person name="Schoch C.L."/>
            <person name="Horwitz B.A."/>
            <person name="Barry K.W."/>
            <person name="Condon B.J."/>
            <person name="Copeland A.C."/>
            <person name="Dhillon B."/>
            <person name="Glaser F."/>
            <person name="Hesse C.N."/>
            <person name="Kosti I."/>
            <person name="LaButti K."/>
            <person name="Lindquist E.A."/>
            <person name="Lucas S."/>
            <person name="Salamov A.A."/>
            <person name="Bradshaw R.E."/>
            <person name="Ciuffetti L."/>
            <person name="Hamelin R.C."/>
            <person name="Kema G.H.J."/>
            <person name="Lawrence C."/>
            <person name="Scott J.A."/>
            <person name="Spatafora J.W."/>
            <person name="Turgeon B.G."/>
            <person name="de Wit P.J.G.M."/>
            <person name="Zhong S."/>
            <person name="Goodwin S.B."/>
            <person name="Grigoriev I.V."/>
        </authorList>
    </citation>
    <scope>NUCLEOTIDE SEQUENCE [LARGE SCALE GENOMIC DNA]</scope>
    <source>
        <strain evidence="1 2">SO2202</strain>
    </source>
</reference>
<dbReference type="Proteomes" id="UP000016931">
    <property type="component" value="Unassembled WGS sequence"/>
</dbReference>
<evidence type="ECO:0000313" key="2">
    <source>
        <dbReference type="Proteomes" id="UP000016931"/>
    </source>
</evidence>
<dbReference type="RefSeq" id="XP_016764215.1">
    <property type="nucleotide sequence ID" value="XM_016901894.1"/>
</dbReference>
<evidence type="ECO:0000313" key="1">
    <source>
        <dbReference type="EMBL" id="EMF16094.1"/>
    </source>
</evidence>
<dbReference type="AlphaFoldDB" id="M3DEZ3"/>
<accession>M3DEZ3</accession>
<dbReference type="HOGENOM" id="CLU_3033894_0_0_1"/>
<dbReference type="EMBL" id="KB456261">
    <property type="protein sequence ID" value="EMF16094.1"/>
    <property type="molecule type" value="Genomic_DNA"/>
</dbReference>
<protein>
    <submittedName>
        <fullName evidence="1">Uncharacterized protein</fullName>
    </submittedName>
</protein>
<organism evidence="1 2">
    <name type="scientific">Sphaerulina musiva (strain SO2202)</name>
    <name type="common">Poplar stem canker fungus</name>
    <name type="synonym">Septoria musiva</name>
    <dbReference type="NCBI Taxonomy" id="692275"/>
    <lineage>
        <taxon>Eukaryota</taxon>
        <taxon>Fungi</taxon>
        <taxon>Dikarya</taxon>
        <taxon>Ascomycota</taxon>
        <taxon>Pezizomycotina</taxon>
        <taxon>Dothideomycetes</taxon>
        <taxon>Dothideomycetidae</taxon>
        <taxon>Mycosphaerellales</taxon>
        <taxon>Mycosphaerellaceae</taxon>
        <taxon>Sphaerulina</taxon>
    </lineage>
</organism>
<dbReference type="GeneID" id="27899031"/>
<keyword evidence="2" id="KW-1185">Reference proteome</keyword>
<gene>
    <name evidence="1" type="ORF">SEPMUDRAFT_124195</name>
</gene>
<proteinExistence type="predicted"/>